<name>A0A4R2H186_9ACTN</name>
<proteinExistence type="predicted"/>
<sequence length="113" mass="12210">MAGVWSLGGEGRWRPLTATGFVSEADLHGLIGETPAMLPLAGTPRLAIVGKEVNCGRERADLLAVEVETGRPVVIEIKLASNTDRRRSLTQVLGYAAYLRRLDARGLNTVLRT</sequence>
<keyword evidence="2" id="KW-1185">Reference proteome</keyword>
<dbReference type="EMBL" id="SLWN01000015">
    <property type="protein sequence ID" value="TCO18458.1"/>
    <property type="molecule type" value="Genomic_DNA"/>
</dbReference>
<dbReference type="GO" id="GO:0003676">
    <property type="term" value="F:nucleic acid binding"/>
    <property type="evidence" value="ECO:0007669"/>
    <property type="project" value="InterPro"/>
</dbReference>
<evidence type="ECO:0000313" key="2">
    <source>
        <dbReference type="Proteomes" id="UP000294508"/>
    </source>
</evidence>
<dbReference type="InterPro" id="IPR011856">
    <property type="entry name" value="tRNA_endonuc-like_dom_sf"/>
</dbReference>
<gene>
    <name evidence="1" type="ORF">EV652_1152</name>
</gene>
<protein>
    <recommendedName>
        <fullName evidence="3">DUF91 domain-containing protein</fullName>
    </recommendedName>
</protein>
<organism evidence="1 2">
    <name type="scientific">Kribbella steppae</name>
    <dbReference type="NCBI Taxonomy" id="2512223"/>
    <lineage>
        <taxon>Bacteria</taxon>
        <taxon>Bacillati</taxon>
        <taxon>Actinomycetota</taxon>
        <taxon>Actinomycetes</taxon>
        <taxon>Propionibacteriales</taxon>
        <taxon>Kribbellaceae</taxon>
        <taxon>Kribbella</taxon>
    </lineage>
</organism>
<dbReference type="AlphaFoldDB" id="A0A4R2H186"/>
<evidence type="ECO:0000313" key="1">
    <source>
        <dbReference type="EMBL" id="TCO18458.1"/>
    </source>
</evidence>
<accession>A0A4R2H186</accession>
<dbReference type="Proteomes" id="UP000294508">
    <property type="component" value="Unassembled WGS sequence"/>
</dbReference>
<evidence type="ECO:0008006" key="3">
    <source>
        <dbReference type="Google" id="ProtNLM"/>
    </source>
</evidence>
<reference evidence="1 2" key="1">
    <citation type="journal article" date="2015" name="Stand. Genomic Sci.">
        <title>Genomic Encyclopedia of Bacterial and Archaeal Type Strains, Phase III: the genomes of soil and plant-associated and newly described type strains.</title>
        <authorList>
            <person name="Whitman W.B."/>
            <person name="Woyke T."/>
            <person name="Klenk H.P."/>
            <person name="Zhou Y."/>
            <person name="Lilburn T.G."/>
            <person name="Beck B.J."/>
            <person name="De Vos P."/>
            <person name="Vandamme P."/>
            <person name="Eisen J.A."/>
            <person name="Garrity G."/>
            <person name="Hugenholtz P."/>
            <person name="Kyrpides N.C."/>
        </authorList>
    </citation>
    <scope>NUCLEOTIDE SEQUENCE [LARGE SCALE GENOMIC DNA]</scope>
    <source>
        <strain evidence="1 2">VKM Ac-2572</strain>
    </source>
</reference>
<dbReference type="Gene3D" id="3.40.1350.10">
    <property type="match status" value="1"/>
</dbReference>
<comment type="caution">
    <text evidence="1">The sequence shown here is derived from an EMBL/GenBank/DDBJ whole genome shotgun (WGS) entry which is preliminary data.</text>
</comment>